<gene>
    <name evidence="1" type="ORF">E1963_17660</name>
</gene>
<accession>A0A4R4FAK4</accession>
<keyword evidence="2" id="KW-1185">Reference proteome</keyword>
<reference evidence="1 2" key="1">
    <citation type="journal article" date="2016" name="Nat. Microbiol.">
        <title>The Mouse Intestinal Bacterial Collection (miBC) provides host-specific insight into cultured diversity and functional potential of the gut microbiota.</title>
        <authorList>
            <person name="Lagkouvardos I."/>
            <person name="Pukall R."/>
            <person name="Abt B."/>
            <person name="Foesel B.U."/>
            <person name="Meier-Kolthoff J.P."/>
            <person name="Kumar N."/>
            <person name="Bresciani A."/>
            <person name="Martinez I."/>
            <person name="Just S."/>
            <person name="Ziegler C."/>
            <person name="Brugiroux S."/>
            <person name="Garzetti D."/>
            <person name="Wenning M."/>
            <person name="Bui T.P."/>
            <person name="Wang J."/>
            <person name="Hugenholtz F."/>
            <person name="Plugge C.M."/>
            <person name="Peterson D.A."/>
            <person name="Hornef M.W."/>
            <person name="Baines J.F."/>
            <person name="Smidt H."/>
            <person name="Walter J."/>
            <person name="Kristiansen K."/>
            <person name="Nielsen H.B."/>
            <person name="Haller D."/>
            <person name="Overmann J."/>
            <person name="Stecher B."/>
            <person name="Clavel T."/>
        </authorList>
    </citation>
    <scope>NUCLEOTIDE SEQUENCE [LARGE SCALE GENOMIC DNA]</scope>
    <source>
        <strain evidence="1 2">DSM 28560</strain>
    </source>
</reference>
<sequence>MDTQHASLKLDIRYPVTCSGVQIQRLLADTAADAGLAMHIDLNSEPLYEEKDSRVVQTLLSVYHGYCPGGSVPLAVGEDEYMLVKTLFSRCKLTALFILELTA</sequence>
<dbReference type="Proteomes" id="UP000295710">
    <property type="component" value="Unassembled WGS sequence"/>
</dbReference>
<organism evidence="1 2">
    <name type="scientific">Extibacter muris</name>
    <dbReference type="NCBI Taxonomy" id="1796622"/>
    <lineage>
        <taxon>Bacteria</taxon>
        <taxon>Bacillati</taxon>
        <taxon>Bacillota</taxon>
        <taxon>Clostridia</taxon>
        <taxon>Lachnospirales</taxon>
        <taxon>Lachnospiraceae</taxon>
        <taxon>Extibacter</taxon>
    </lineage>
</organism>
<dbReference type="Gene3D" id="3.30.70.360">
    <property type="match status" value="1"/>
</dbReference>
<dbReference type="AlphaFoldDB" id="A0A4R4FAK4"/>
<evidence type="ECO:0000313" key="2">
    <source>
        <dbReference type="Proteomes" id="UP000295710"/>
    </source>
</evidence>
<evidence type="ECO:0000313" key="1">
    <source>
        <dbReference type="EMBL" id="TDA20321.1"/>
    </source>
</evidence>
<proteinExistence type="predicted"/>
<comment type="caution">
    <text evidence="1">The sequence shown here is derived from an EMBL/GenBank/DDBJ whole genome shotgun (WGS) entry which is preliminary data.</text>
</comment>
<protein>
    <submittedName>
        <fullName evidence="1">Uncharacterized protein</fullName>
    </submittedName>
</protein>
<dbReference type="Gene3D" id="3.40.630.10">
    <property type="entry name" value="Zn peptidases"/>
    <property type="match status" value="1"/>
</dbReference>
<name>A0A4R4FAK4_9FIRM</name>
<dbReference type="RefSeq" id="WP_132280905.1">
    <property type="nucleotide sequence ID" value="NZ_JAOBST010000029.1"/>
</dbReference>
<dbReference type="EMBL" id="SMMX01000024">
    <property type="protein sequence ID" value="TDA20321.1"/>
    <property type="molecule type" value="Genomic_DNA"/>
</dbReference>